<dbReference type="GO" id="GO:0015276">
    <property type="term" value="F:ligand-gated monoatomic ion channel activity"/>
    <property type="evidence" value="ECO:0007669"/>
    <property type="project" value="InterPro"/>
</dbReference>
<keyword evidence="4" id="KW-1133">Transmembrane helix</keyword>
<dbReference type="HOGENOM" id="CLU_069973_0_0_1"/>
<dbReference type="EnsemblMetazoa" id="CapteT55310">
    <property type="protein sequence ID" value="CapteP55310"/>
    <property type="gene ID" value="CapteG55310"/>
</dbReference>
<keyword evidence="7" id="KW-0675">Receptor</keyword>
<reference evidence="16" key="1">
    <citation type="submission" date="2012-12" db="EMBL/GenBank/DDBJ databases">
        <authorList>
            <person name="Hellsten U."/>
            <person name="Grimwood J."/>
            <person name="Chapman J.A."/>
            <person name="Shapiro H."/>
            <person name="Aerts A."/>
            <person name="Otillar R.P."/>
            <person name="Terry A.Y."/>
            <person name="Boore J.L."/>
            <person name="Simakov O."/>
            <person name="Marletaz F."/>
            <person name="Cho S.-J."/>
            <person name="Edsinger-Gonzales E."/>
            <person name="Havlak P."/>
            <person name="Kuo D.-H."/>
            <person name="Larsson T."/>
            <person name="Lv J."/>
            <person name="Arendt D."/>
            <person name="Savage R."/>
            <person name="Osoegawa K."/>
            <person name="de Jong P."/>
            <person name="Lindberg D.R."/>
            <person name="Seaver E.C."/>
            <person name="Weisblat D.A."/>
            <person name="Putnam N.H."/>
            <person name="Grigoriev I.V."/>
            <person name="Rokhsar D.S."/>
        </authorList>
    </citation>
    <scope>NUCLEOTIDE SEQUENCE</scope>
    <source>
        <strain evidence="16">I ESC-2004</strain>
    </source>
</reference>
<dbReference type="EMBL" id="KB293691">
    <property type="protein sequence ID" value="ELU15630.1"/>
    <property type="molecule type" value="Genomic_DNA"/>
</dbReference>
<accession>R7VIT7</accession>
<evidence type="ECO:0000313" key="14">
    <source>
        <dbReference type="EMBL" id="ELU15630.1"/>
    </source>
</evidence>
<keyword evidence="5" id="KW-0406">Ion transport</keyword>
<dbReference type="SMART" id="SM00918">
    <property type="entry name" value="Lig_chan-Glu_bd"/>
    <property type="match status" value="1"/>
</dbReference>
<evidence type="ECO:0000256" key="8">
    <source>
        <dbReference type="ARBA" id="ARBA00023180"/>
    </source>
</evidence>
<feature type="domain" description="Ionotropic glutamate receptor C-terminal" evidence="12">
    <location>
        <begin position="1"/>
        <end position="233"/>
    </location>
</feature>
<evidence type="ECO:0000256" key="1">
    <source>
        <dbReference type="ARBA" id="ARBA00004141"/>
    </source>
</evidence>
<feature type="non-terminal residue" evidence="14">
    <location>
        <position position="237"/>
    </location>
</feature>
<keyword evidence="10" id="KW-0407">Ion channel</keyword>
<sequence>EGDAGLEGYIPDLMDLLEKKTGMQFQLNVVPDGLYGSKGSNGVWNGMIGQVVSGRAQIAAAPITVSDKRKEVIDFSEPFMEFNMRLVVLKGHEEGIETVADLAARPDIQLGVVHHGITESFFDGKSSTDTDYKKLWDNMKKPENQLSTISDGVQRIRSDKGKFATFMEANTAKWWVSRDGCDLVAIDLGIVEKKQYALAAKKGSSLLATLNPALKELKDEGELERLSKKWWDDNSEC</sequence>
<keyword evidence="2" id="KW-0813">Transport</keyword>
<proteinExistence type="predicted"/>
<keyword evidence="3" id="KW-0812">Transmembrane</keyword>
<dbReference type="InterPro" id="IPR001638">
    <property type="entry name" value="Solute-binding_3/MltF_N"/>
</dbReference>
<evidence type="ECO:0000256" key="9">
    <source>
        <dbReference type="ARBA" id="ARBA00023286"/>
    </source>
</evidence>
<dbReference type="OMA" id="WPSACNG"/>
<evidence type="ECO:0000256" key="5">
    <source>
        <dbReference type="ARBA" id="ARBA00023065"/>
    </source>
</evidence>
<gene>
    <name evidence="14" type="ORF">CAPTEDRAFT_55310</name>
</gene>
<dbReference type="CDD" id="cd13685">
    <property type="entry name" value="PBP2_iGluR_non_NMDA_like"/>
    <property type="match status" value="1"/>
</dbReference>
<keyword evidence="16" id="KW-1185">Reference proteome</keyword>
<organism evidence="14">
    <name type="scientific">Capitella teleta</name>
    <name type="common">Polychaete worm</name>
    <dbReference type="NCBI Taxonomy" id="283909"/>
    <lineage>
        <taxon>Eukaryota</taxon>
        <taxon>Metazoa</taxon>
        <taxon>Spiralia</taxon>
        <taxon>Lophotrochozoa</taxon>
        <taxon>Annelida</taxon>
        <taxon>Polychaeta</taxon>
        <taxon>Sedentaria</taxon>
        <taxon>Scolecida</taxon>
        <taxon>Capitellidae</taxon>
        <taxon>Capitella</taxon>
    </lineage>
</organism>
<dbReference type="OrthoDB" id="5984008at2759"/>
<evidence type="ECO:0000256" key="4">
    <source>
        <dbReference type="ARBA" id="ARBA00022989"/>
    </source>
</evidence>
<dbReference type="Proteomes" id="UP000014760">
    <property type="component" value="Unassembled WGS sequence"/>
</dbReference>
<evidence type="ECO:0000256" key="7">
    <source>
        <dbReference type="ARBA" id="ARBA00023170"/>
    </source>
</evidence>
<dbReference type="EMBL" id="AMQN01004503">
    <property type="status" value="NOT_ANNOTATED_CDS"/>
    <property type="molecule type" value="Genomic_DNA"/>
</dbReference>
<dbReference type="GO" id="GO:0016020">
    <property type="term" value="C:membrane"/>
    <property type="evidence" value="ECO:0007669"/>
    <property type="project" value="UniProtKB-SubCell"/>
</dbReference>
<keyword evidence="9" id="KW-1071">Ligand-gated ion channel</keyword>
<feature type="domain" description="Solute-binding protein family 3/N-terminal" evidence="11">
    <location>
        <begin position="1"/>
        <end position="234"/>
    </location>
</feature>
<evidence type="ECO:0000256" key="6">
    <source>
        <dbReference type="ARBA" id="ARBA00023136"/>
    </source>
</evidence>
<name>R7VIT7_CAPTE</name>
<comment type="subcellular location">
    <subcellularLocation>
        <location evidence="1">Membrane</location>
        <topology evidence="1">Multi-pass membrane protein</topology>
    </subcellularLocation>
</comment>
<dbReference type="Gene3D" id="3.40.190.10">
    <property type="entry name" value="Periplasmic binding protein-like II"/>
    <property type="match status" value="2"/>
</dbReference>
<dbReference type="Pfam" id="PF10613">
    <property type="entry name" value="Lig_chan-Glu_bd"/>
    <property type="match status" value="1"/>
</dbReference>
<evidence type="ECO:0000259" key="12">
    <source>
        <dbReference type="SMART" id="SM00079"/>
    </source>
</evidence>
<dbReference type="InterPro" id="IPR001320">
    <property type="entry name" value="Iontro_rcpt_C"/>
</dbReference>
<dbReference type="AlphaFoldDB" id="R7VIT7"/>
<evidence type="ECO:0008006" key="17">
    <source>
        <dbReference type="Google" id="ProtNLM"/>
    </source>
</evidence>
<reference evidence="15" key="3">
    <citation type="submission" date="2015-06" db="UniProtKB">
        <authorList>
            <consortium name="EnsemblMetazoa"/>
        </authorList>
    </citation>
    <scope>IDENTIFICATION</scope>
</reference>
<evidence type="ECO:0000256" key="10">
    <source>
        <dbReference type="ARBA" id="ARBA00023303"/>
    </source>
</evidence>
<dbReference type="SMART" id="SM00062">
    <property type="entry name" value="PBPb"/>
    <property type="match status" value="1"/>
</dbReference>
<dbReference type="PANTHER" id="PTHR18966">
    <property type="entry name" value="IONOTROPIC GLUTAMATE RECEPTOR"/>
    <property type="match status" value="1"/>
</dbReference>
<evidence type="ECO:0000313" key="16">
    <source>
        <dbReference type="Proteomes" id="UP000014760"/>
    </source>
</evidence>
<evidence type="ECO:0000256" key="3">
    <source>
        <dbReference type="ARBA" id="ARBA00022692"/>
    </source>
</evidence>
<evidence type="ECO:0000259" key="11">
    <source>
        <dbReference type="SMART" id="SM00062"/>
    </source>
</evidence>
<evidence type="ECO:0000259" key="13">
    <source>
        <dbReference type="SMART" id="SM00918"/>
    </source>
</evidence>
<dbReference type="FunFam" id="3.40.190.10:FF:000210">
    <property type="entry name" value="Glutamate receptor ionotropic, kainate 1"/>
    <property type="match status" value="1"/>
</dbReference>
<keyword evidence="8" id="KW-0325">Glycoprotein</keyword>
<reference evidence="14 16" key="2">
    <citation type="journal article" date="2013" name="Nature">
        <title>Insights into bilaterian evolution from three spiralian genomes.</title>
        <authorList>
            <person name="Simakov O."/>
            <person name="Marletaz F."/>
            <person name="Cho S.J."/>
            <person name="Edsinger-Gonzales E."/>
            <person name="Havlak P."/>
            <person name="Hellsten U."/>
            <person name="Kuo D.H."/>
            <person name="Larsson T."/>
            <person name="Lv J."/>
            <person name="Arendt D."/>
            <person name="Savage R."/>
            <person name="Osoegawa K."/>
            <person name="de Jong P."/>
            <person name="Grimwood J."/>
            <person name="Chapman J.A."/>
            <person name="Shapiro H."/>
            <person name="Aerts A."/>
            <person name="Otillar R.P."/>
            <person name="Terry A.Y."/>
            <person name="Boore J.L."/>
            <person name="Grigoriev I.V."/>
            <person name="Lindberg D.R."/>
            <person name="Seaver E.C."/>
            <person name="Weisblat D.A."/>
            <person name="Putnam N.H."/>
            <person name="Rokhsar D.S."/>
        </authorList>
    </citation>
    <scope>NUCLEOTIDE SEQUENCE</scope>
    <source>
        <strain evidence="14 16">I ESC-2004</strain>
    </source>
</reference>
<dbReference type="SMART" id="SM00079">
    <property type="entry name" value="PBPe"/>
    <property type="match status" value="1"/>
</dbReference>
<feature type="domain" description="Ionotropic glutamate receptor L-glutamate and glycine-binding" evidence="13">
    <location>
        <begin position="1"/>
        <end position="53"/>
    </location>
</feature>
<evidence type="ECO:0000256" key="2">
    <source>
        <dbReference type="ARBA" id="ARBA00022448"/>
    </source>
</evidence>
<protein>
    <recommendedName>
        <fullName evidence="17">Ionotropic glutamate receptor L-glutamate and glycine-binding domain-containing protein</fullName>
    </recommendedName>
</protein>
<dbReference type="STRING" id="283909.R7VIT7"/>
<dbReference type="SUPFAM" id="SSF53850">
    <property type="entry name" value="Periplasmic binding protein-like II"/>
    <property type="match status" value="1"/>
</dbReference>
<evidence type="ECO:0000313" key="15">
    <source>
        <dbReference type="EnsemblMetazoa" id="CapteP55310"/>
    </source>
</evidence>
<dbReference type="InterPro" id="IPR015683">
    <property type="entry name" value="Ionotropic_Glu_rcpt"/>
</dbReference>
<feature type="non-terminal residue" evidence="14">
    <location>
        <position position="1"/>
    </location>
</feature>
<keyword evidence="6" id="KW-0472">Membrane</keyword>
<dbReference type="InterPro" id="IPR019594">
    <property type="entry name" value="Glu/Gly-bd"/>
</dbReference>